<dbReference type="InterPro" id="IPR036388">
    <property type="entry name" value="WH-like_DNA-bd_sf"/>
</dbReference>
<dbReference type="EMBL" id="JAGEOJ010000020">
    <property type="protein sequence ID" value="MBO2453329.1"/>
    <property type="molecule type" value="Genomic_DNA"/>
</dbReference>
<dbReference type="SUPFAM" id="SSF46785">
    <property type="entry name" value="Winged helix' DNA-binding domain"/>
    <property type="match status" value="1"/>
</dbReference>
<dbReference type="PANTHER" id="PTHR33164">
    <property type="entry name" value="TRANSCRIPTIONAL REGULATOR, MARR FAMILY"/>
    <property type="match status" value="1"/>
</dbReference>
<dbReference type="InterPro" id="IPR039422">
    <property type="entry name" value="MarR/SlyA-like"/>
</dbReference>
<dbReference type="PANTHER" id="PTHR33164:SF104">
    <property type="entry name" value="TRANSCRIPTIONAL REGULATORY PROTEIN"/>
    <property type="match status" value="1"/>
</dbReference>
<keyword evidence="3" id="KW-1185">Reference proteome</keyword>
<dbReference type="PRINTS" id="PR00598">
    <property type="entry name" value="HTHMARR"/>
</dbReference>
<organism evidence="2 3">
    <name type="scientific">Actinomadura barringtoniae</name>
    <dbReference type="NCBI Taxonomy" id="1427535"/>
    <lineage>
        <taxon>Bacteria</taxon>
        <taxon>Bacillati</taxon>
        <taxon>Actinomycetota</taxon>
        <taxon>Actinomycetes</taxon>
        <taxon>Streptosporangiales</taxon>
        <taxon>Thermomonosporaceae</taxon>
        <taxon>Actinomadura</taxon>
    </lineage>
</organism>
<name>A0A939PNS3_9ACTN</name>
<dbReference type="Proteomes" id="UP000669179">
    <property type="component" value="Unassembled WGS sequence"/>
</dbReference>
<proteinExistence type="predicted"/>
<dbReference type="Gene3D" id="1.10.10.10">
    <property type="entry name" value="Winged helix-like DNA-binding domain superfamily/Winged helix DNA-binding domain"/>
    <property type="match status" value="1"/>
</dbReference>
<sequence length="164" mass="17859">MNETPRPLPPRLLDVTTFVLARLGRIGRAEMGRVFAGHGLAHWHFAVLTALDDAAHTSQRELGARLKIDPSDLVDVLGVLEDAGLVVRERDPADRRRHVVALTPAGRTRLDQLSQEAAQADGALLTPLTEPERRAFEDQLRRLLAHHDPAAPFTPAADTPASPG</sequence>
<dbReference type="Pfam" id="PF12802">
    <property type="entry name" value="MarR_2"/>
    <property type="match status" value="1"/>
</dbReference>
<dbReference type="InterPro" id="IPR036390">
    <property type="entry name" value="WH_DNA-bd_sf"/>
</dbReference>
<evidence type="ECO:0000259" key="1">
    <source>
        <dbReference type="PROSITE" id="PS50995"/>
    </source>
</evidence>
<evidence type="ECO:0000313" key="3">
    <source>
        <dbReference type="Proteomes" id="UP000669179"/>
    </source>
</evidence>
<dbReference type="PROSITE" id="PS50995">
    <property type="entry name" value="HTH_MARR_2"/>
    <property type="match status" value="1"/>
</dbReference>
<dbReference type="InterPro" id="IPR000835">
    <property type="entry name" value="HTH_MarR-typ"/>
</dbReference>
<feature type="domain" description="HTH marR-type" evidence="1">
    <location>
        <begin position="16"/>
        <end position="145"/>
    </location>
</feature>
<dbReference type="SMART" id="SM00347">
    <property type="entry name" value="HTH_MARR"/>
    <property type="match status" value="1"/>
</dbReference>
<evidence type="ECO:0000313" key="2">
    <source>
        <dbReference type="EMBL" id="MBO2453329.1"/>
    </source>
</evidence>
<reference evidence="2" key="1">
    <citation type="submission" date="2021-03" db="EMBL/GenBank/DDBJ databases">
        <authorList>
            <person name="Kanchanasin P."/>
            <person name="Saeng-In P."/>
            <person name="Phongsopitanun W."/>
            <person name="Yuki M."/>
            <person name="Kudo T."/>
            <person name="Ohkuma M."/>
            <person name="Tanasupawat S."/>
        </authorList>
    </citation>
    <scope>NUCLEOTIDE SEQUENCE</scope>
    <source>
        <strain evidence="2">GKU 128</strain>
    </source>
</reference>
<dbReference type="GO" id="GO:0006950">
    <property type="term" value="P:response to stress"/>
    <property type="evidence" value="ECO:0007669"/>
    <property type="project" value="TreeGrafter"/>
</dbReference>
<dbReference type="AlphaFoldDB" id="A0A939PNS3"/>
<accession>A0A939PNS3</accession>
<comment type="caution">
    <text evidence="2">The sequence shown here is derived from an EMBL/GenBank/DDBJ whole genome shotgun (WGS) entry which is preliminary data.</text>
</comment>
<dbReference type="RefSeq" id="WP_208261355.1">
    <property type="nucleotide sequence ID" value="NZ_JAGEOJ010000020.1"/>
</dbReference>
<protein>
    <submittedName>
        <fullName evidence="2">Winged helix-turn-helix transcriptional regulator</fullName>
    </submittedName>
</protein>
<dbReference type="GO" id="GO:0003700">
    <property type="term" value="F:DNA-binding transcription factor activity"/>
    <property type="evidence" value="ECO:0007669"/>
    <property type="project" value="InterPro"/>
</dbReference>
<gene>
    <name evidence="2" type="ORF">J4573_39970</name>
</gene>